<dbReference type="EMBL" id="JASCZI010271903">
    <property type="protein sequence ID" value="MED6217213.1"/>
    <property type="molecule type" value="Genomic_DNA"/>
</dbReference>
<reference evidence="1 2" key="1">
    <citation type="journal article" date="2023" name="Plants (Basel)">
        <title>Bridging the Gap: Combining Genomics and Transcriptomics Approaches to Understand Stylosanthes scabra, an Orphan Legume from the Brazilian Caatinga.</title>
        <authorList>
            <person name="Ferreira-Neto J.R.C."/>
            <person name="da Silva M.D."/>
            <person name="Binneck E."/>
            <person name="de Melo N.F."/>
            <person name="da Silva R.H."/>
            <person name="de Melo A.L.T.M."/>
            <person name="Pandolfi V."/>
            <person name="Bustamante F.O."/>
            <person name="Brasileiro-Vidal A.C."/>
            <person name="Benko-Iseppon A.M."/>
        </authorList>
    </citation>
    <scope>NUCLEOTIDE SEQUENCE [LARGE SCALE GENOMIC DNA]</scope>
    <source>
        <tissue evidence="1">Leaves</tissue>
    </source>
</reference>
<evidence type="ECO:0000313" key="2">
    <source>
        <dbReference type="Proteomes" id="UP001341840"/>
    </source>
</evidence>
<dbReference type="Proteomes" id="UP001341840">
    <property type="component" value="Unassembled WGS sequence"/>
</dbReference>
<comment type="caution">
    <text evidence="1">The sequence shown here is derived from an EMBL/GenBank/DDBJ whole genome shotgun (WGS) entry which is preliminary data.</text>
</comment>
<name>A0ABU6Z7D9_9FABA</name>
<gene>
    <name evidence="1" type="ORF">PIB30_015547</name>
</gene>
<keyword evidence="2" id="KW-1185">Reference proteome</keyword>
<protein>
    <submittedName>
        <fullName evidence="1">Uncharacterized protein</fullName>
    </submittedName>
</protein>
<sequence>MVGASVGYESQASLKVINNNHAGNKRSGSCNMAPKRGRYPRGGMEVENAFFFGSAKTESTSIMESILWNAPLTWKRMAQRRLFLPSFFIALSLSNQYLS</sequence>
<evidence type="ECO:0000313" key="1">
    <source>
        <dbReference type="EMBL" id="MED6217213.1"/>
    </source>
</evidence>
<accession>A0ABU6Z7D9</accession>
<proteinExistence type="predicted"/>
<organism evidence="1 2">
    <name type="scientific">Stylosanthes scabra</name>
    <dbReference type="NCBI Taxonomy" id="79078"/>
    <lineage>
        <taxon>Eukaryota</taxon>
        <taxon>Viridiplantae</taxon>
        <taxon>Streptophyta</taxon>
        <taxon>Embryophyta</taxon>
        <taxon>Tracheophyta</taxon>
        <taxon>Spermatophyta</taxon>
        <taxon>Magnoliopsida</taxon>
        <taxon>eudicotyledons</taxon>
        <taxon>Gunneridae</taxon>
        <taxon>Pentapetalae</taxon>
        <taxon>rosids</taxon>
        <taxon>fabids</taxon>
        <taxon>Fabales</taxon>
        <taxon>Fabaceae</taxon>
        <taxon>Papilionoideae</taxon>
        <taxon>50 kb inversion clade</taxon>
        <taxon>dalbergioids sensu lato</taxon>
        <taxon>Dalbergieae</taxon>
        <taxon>Pterocarpus clade</taxon>
        <taxon>Stylosanthes</taxon>
    </lineage>
</organism>